<dbReference type="PANTHER" id="PTHR12213">
    <property type="entry name" value="CORRINOID ADENOSYLTRANSFERASE"/>
    <property type="match status" value="1"/>
</dbReference>
<keyword evidence="2" id="KW-0547">Nucleotide-binding</keyword>
<dbReference type="InterPro" id="IPR016030">
    <property type="entry name" value="CblAdoTrfase-like"/>
</dbReference>
<dbReference type="GO" id="GO:0008817">
    <property type="term" value="F:corrinoid adenosyltransferase activity"/>
    <property type="evidence" value="ECO:0007669"/>
    <property type="project" value="TreeGrafter"/>
</dbReference>
<dbReference type="GO" id="GO:0005524">
    <property type="term" value="F:ATP binding"/>
    <property type="evidence" value="ECO:0007669"/>
    <property type="project" value="UniProtKB-KW"/>
</dbReference>
<reference evidence="5 6" key="1">
    <citation type="journal article" date="2009" name="Genome Biol.">
        <title>Community-wide analysis of microbial genome sequence signatures.</title>
        <authorList>
            <person name="Dick G.J."/>
            <person name="Andersson A.F."/>
            <person name="Baker B.J."/>
            <person name="Simmons S.L."/>
            <person name="Thomas B.C."/>
            <person name="Yelton A.P."/>
            <person name="Banfield J.F."/>
        </authorList>
    </citation>
    <scope>NUCLEOTIDE SEQUENCE [LARGE SCALE GENOMIC DNA]</scope>
    <source>
        <strain evidence="5">ARMAN-2</strain>
    </source>
</reference>
<dbReference type="Proteomes" id="UP000332487">
    <property type="component" value="Unassembled WGS sequence"/>
</dbReference>
<feature type="domain" description="Cobalamin adenosyltransferase-like" evidence="4">
    <location>
        <begin position="5"/>
        <end position="166"/>
    </location>
</feature>
<evidence type="ECO:0000313" key="6">
    <source>
        <dbReference type="Proteomes" id="UP000332487"/>
    </source>
</evidence>
<protein>
    <submittedName>
        <fullName evidence="5">ATP--cobalamin adenosyltransferase</fullName>
    </submittedName>
</protein>
<dbReference type="Gene3D" id="1.20.1200.10">
    <property type="entry name" value="Cobalamin adenosyltransferase-like"/>
    <property type="match status" value="1"/>
</dbReference>
<proteinExistence type="predicted"/>
<reference evidence="5 6" key="2">
    <citation type="journal article" date="2010" name="Proc. Natl. Acad. Sci. U.S.A.">
        <title>Enigmatic, ultrasmall, uncultivated Archaea.</title>
        <authorList>
            <person name="Baker B.J."/>
            <person name="Comolli L.R."/>
            <person name="Dick G.J."/>
            <person name="Hauser L.J."/>
            <person name="Hyatt D."/>
            <person name="Dill B.D."/>
            <person name="Land M.L."/>
            <person name="Verberkmoes N.C."/>
            <person name="Hettich R.L."/>
            <person name="Banfield J.F."/>
        </authorList>
    </citation>
    <scope>NUCLEOTIDE SEQUENCE [LARGE SCALE GENOMIC DNA]</scope>
    <source>
        <strain evidence="5">ARMAN-2</strain>
    </source>
</reference>
<keyword evidence="3" id="KW-0067">ATP-binding</keyword>
<sequence>MTKFYTGVGDSGKTAIGGRKLSKGELIFEAVGDIDELNSVIGIIMSRVENGTIKEVLSVVQNRLFGIGAEIAATIDPMFKPKRLVSGDDTKALERYIAELSNGLGEIREFVLPGGTGGAEFLDLGRAVARRAERSVVRLGAITSLDPGIVTYLNRLSSLLFVAARRVNIDSGFKEKHPDYS</sequence>
<dbReference type="EMBL" id="GG697239">
    <property type="protein sequence ID" value="EET90250.1"/>
    <property type="molecule type" value="Genomic_DNA"/>
</dbReference>
<evidence type="ECO:0000256" key="1">
    <source>
        <dbReference type="ARBA" id="ARBA00022679"/>
    </source>
</evidence>
<dbReference type="SUPFAM" id="SSF89028">
    <property type="entry name" value="Cobalamin adenosyltransferase-like"/>
    <property type="match status" value="1"/>
</dbReference>
<evidence type="ECO:0000313" key="5">
    <source>
        <dbReference type="EMBL" id="EET90250.1"/>
    </source>
</evidence>
<dbReference type="PANTHER" id="PTHR12213:SF0">
    <property type="entry name" value="CORRINOID ADENOSYLTRANSFERASE MMAB"/>
    <property type="match status" value="1"/>
</dbReference>
<keyword evidence="6" id="KW-1185">Reference proteome</keyword>
<gene>
    <name evidence="5" type="ORF">UNLARM2_0279</name>
</gene>
<keyword evidence="1" id="KW-0808">Transferase</keyword>
<evidence type="ECO:0000259" key="4">
    <source>
        <dbReference type="Pfam" id="PF01923"/>
    </source>
</evidence>
<organism evidence="5 6">
    <name type="scientific">Candidatus Micrarchaeum acidiphilum ARMAN-2</name>
    <dbReference type="NCBI Taxonomy" id="425595"/>
    <lineage>
        <taxon>Archaea</taxon>
        <taxon>Candidatus Micrarchaeota</taxon>
        <taxon>Candidatus Micrarchaeia</taxon>
        <taxon>Candidatus Micrarchaeales</taxon>
        <taxon>Candidatus Micrarchaeaceae</taxon>
        <taxon>Candidatus Micrarchaeum</taxon>
    </lineage>
</organism>
<dbReference type="Pfam" id="PF01923">
    <property type="entry name" value="Cob_adeno_trans"/>
    <property type="match status" value="1"/>
</dbReference>
<evidence type="ECO:0000256" key="2">
    <source>
        <dbReference type="ARBA" id="ARBA00022741"/>
    </source>
</evidence>
<dbReference type="AlphaFoldDB" id="C7DGS9"/>
<dbReference type="NCBIfam" id="TIGR00636">
    <property type="entry name" value="PduO_Nterm"/>
    <property type="match status" value="1"/>
</dbReference>
<accession>C7DGS9</accession>
<dbReference type="InterPro" id="IPR036451">
    <property type="entry name" value="CblAdoTrfase-like_sf"/>
</dbReference>
<evidence type="ECO:0000256" key="3">
    <source>
        <dbReference type="ARBA" id="ARBA00022840"/>
    </source>
</evidence>
<dbReference type="InterPro" id="IPR029499">
    <property type="entry name" value="PduO-typ"/>
</dbReference>
<name>C7DGS9_MICA2</name>